<dbReference type="AlphaFoldDB" id="A0A4R1GF50"/>
<feature type="domain" description="NurA" evidence="1">
    <location>
        <begin position="47"/>
        <end position="331"/>
    </location>
</feature>
<keyword evidence="3" id="KW-1185">Reference proteome</keyword>
<accession>A0A4R1GF50</accession>
<proteinExistence type="predicted"/>
<dbReference type="SMART" id="SM00933">
    <property type="entry name" value="NurA"/>
    <property type="match status" value="1"/>
</dbReference>
<evidence type="ECO:0000313" key="2">
    <source>
        <dbReference type="EMBL" id="TCK06678.1"/>
    </source>
</evidence>
<protein>
    <submittedName>
        <fullName evidence="2">NurA-like 5'-3' nuclease</fullName>
    </submittedName>
</protein>
<organism evidence="2 3">
    <name type="scientific">Phorcysia thermohydrogeniphila</name>
    <dbReference type="NCBI Taxonomy" id="936138"/>
    <lineage>
        <taxon>Bacteria</taxon>
        <taxon>Pseudomonadati</taxon>
        <taxon>Aquificota</taxon>
        <taxon>Aquificia</taxon>
        <taxon>Desulfurobacteriales</taxon>
        <taxon>Desulfurobacteriaceae</taxon>
        <taxon>Phorcysia</taxon>
    </lineage>
</organism>
<sequence length="356" mass="40775">MAIKRYLIETALRKKDRLKLIEGNYATLEERVWEVWISELPEEFRPDSTVAVDGSRNRKSFAGYVLYAVGAGSVLYRDGQRVKGGERFLVDIDLLKPEEYSDARIRILMGILEFKTALLNCDSVSYILLDGSIVGAMVRPSVFNQEVPPELKAKVEELFKDFLVPNFSLSSEFPIDSARYYGELKKFASGREFAVVAGYLEYLEYLYSLYLLLKKGVDKIISVSKHSDSRNYSFDPLLPDVAVLNSLDLPPGYTKPIRVSVTKEKKFKFPEKFEEKLRGFEFYSFFFRLPKGSVLKVETALKPQDALSILRYYAVRGYPYPLRDVHELVKIKSSDVEFTVELLKHRGVTGRESLGE</sequence>
<dbReference type="Pfam" id="PF09376">
    <property type="entry name" value="NurA"/>
    <property type="match status" value="1"/>
</dbReference>
<reference evidence="2 3" key="1">
    <citation type="submission" date="2019-03" db="EMBL/GenBank/DDBJ databases">
        <title>Genomic Encyclopedia of Archaeal and Bacterial Type Strains, Phase II (KMG-II): from individual species to whole genera.</title>
        <authorList>
            <person name="Goeker M."/>
        </authorList>
    </citation>
    <scope>NUCLEOTIDE SEQUENCE [LARGE SCALE GENOMIC DNA]</scope>
    <source>
        <strain evidence="2 3">DSM 24425</strain>
    </source>
</reference>
<comment type="caution">
    <text evidence="2">The sequence shown here is derived from an EMBL/GenBank/DDBJ whole genome shotgun (WGS) entry which is preliminary data.</text>
</comment>
<evidence type="ECO:0000313" key="3">
    <source>
        <dbReference type="Proteomes" id="UP000295777"/>
    </source>
</evidence>
<dbReference type="EMBL" id="SMFV01000001">
    <property type="protein sequence ID" value="TCK06678.1"/>
    <property type="molecule type" value="Genomic_DNA"/>
</dbReference>
<evidence type="ECO:0000259" key="1">
    <source>
        <dbReference type="SMART" id="SM00933"/>
    </source>
</evidence>
<gene>
    <name evidence="2" type="ORF">CLV27_0484</name>
</gene>
<dbReference type="Proteomes" id="UP000295777">
    <property type="component" value="Unassembled WGS sequence"/>
</dbReference>
<dbReference type="RefSeq" id="WP_165863662.1">
    <property type="nucleotide sequence ID" value="NZ_SMFV01000001.1"/>
</dbReference>
<dbReference type="InterPro" id="IPR018977">
    <property type="entry name" value="NurA_domain"/>
</dbReference>
<name>A0A4R1GF50_9BACT</name>